<dbReference type="PANTHER" id="PTHR14586:SF1">
    <property type="entry name" value="THIAMINE-TRIPHOSPHATASE"/>
    <property type="match status" value="1"/>
</dbReference>
<dbReference type="SUPFAM" id="SSF55154">
    <property type="entry name" value="CYTH-like phosphatases"/>
    <property type="match status" value="1"/>
</dbReference>
<evidence type="ECO:0000256" key="2">
    <source>
        <dbReference type="ARBA" id="ARBA00002106"/>
    </source>
</evidence>
<dbReference type="Gene3D" id="2.40.320.10">
    <property type="entry name" value="Hypothetical Protein Pfu-838710-001"/>
    <property type="match status" value="1"/>
</dbReference>
<name>A0AAV7DFD6_ENGPU</name>
<dbReference type="GO" id="GO:0000287">
    <property type="term" value="F:magnesium ion binding"/>
    <property type="evidence" value="ECO:0007669"/>
    <property type="project" value="TreeGrafter"/>
</dbReference>
<dbReference type="AlphaFoldDB" id="A0AAV7DFD6"/>
<evidence type="ECO:0000256" key="5">
    <source>
        <dbReference type="ARBA" id="ARBA00011245"/>
    </source>
</evidence>
<keyword evidence="11" id="KW-0460">Magnesium</keyword>
<evidence type="ECO:0000256" key="13">
    <source>
        <dbReference type="ARBA" id="ARBA00048194"/>
    </source>
</evidence>
<dbReference type="Pfam" id="PF01928">
    <property type="entry name" value="CYTH"/>
    <property type="match status" value="1"/>
</dbReference>
<dbReference type="EC" id="3.6.1.28" evidence="6"/>
<dbReference type="GO" id="GO:0006772">
    <property type="term" value="P:thiamine metabolic process"/>
    <property type="evidence" value="ECO:0007669"/>
    <property type="project" value="InterPro"/>
</dbReference>
<comment type="caution">
    <text evidence="15">The sequence shown here is derived from an EMBL/GenBank/DDBJ whole genome shotgun (WGS) entry which is preliminary data.</text>
</comment>
<dbReference type="Proteomes" id="UP000824782">
    <property type="component" value="Unassembled WGS sequence"/>
</dbReference>
<evidence type="ECO:0000256" key="6">
    <source>
        <dbReference type="ARBA" id="ARBA00012378"/>
    </source>
</evidence>
<comment type="subcellular location">
    <subcellularLocation>
        <location evidence="3">Cytoplasm</location>
    </subcellularLocation>
</comment>
<dbReference type="CDD" id="cd07758">
    <property type="entry name" value="ThTPase"/>
    <property type="match status" value="1"/>
</dbReference>
<reference evidence="15" key="1">
    <citation type="thesis" date="2020" institute="ProQuest LLC" country="789 East Eisenhower Parkway, Ann Arbor, MI, USA">
        <title>Comparative Genomics and Chromosome Evolution.</title>
        <authorList>
            <person name="Mudd A.B."/>
        </authorList>
    </citation>
    <scope>NUCLEOTIDE SEQUENCE</scope>
    <source>
        <strain evidence="15">237g6f4</strain>
        <tissue evidence="15">Blood</tissue>
    </source>
</reference>
<dbReference type="EMBL" id="WNYA01000001">
    <property type="protein sequence ID" value="KAG8596155.1"/>
    <property type="molecule type" value="Genomic_DNA"/>
</dbReference>
<keyword evidence="16" id="KW-1185">Reference proteome</keyword>
<dbReference type="PANTHER" id="PTHR14586">
    <property type="entry name" value="THIAMINE-TRIPHOSPHATASE"/>
    <property type="match status" value="1"/>
</dbReference>
<evidence type="ECO:0000313" key="16">
    <source>
        <dbReference type="Proteomes" id="UP000824782"/>
    </source>
</evidence>
<evidence type="ECO:0000256" key="1">
    <source>
        <dbReference type="ARBA" id="ARBA00001946"/>
    </source>
</evidence>
<dbReference type="GO" id="GO:0005737">
    <property type="term" value="C:cytoplasm"/>
    <property type="evidence" value="ECO:0007669"/>
    <property type="project" value="UniProtKB-SubCell"/>
</dbReference>
<dbReference type="InterPro" id="IPR039582">
    <property type="entry name" value="THTPA"/>
</dbReference>
<evidence type="ECO:0000256" key="10">
    <source>
        <dbReference type="ARBA" id="ARBA00022801"/>
    </source>
</evidence>
<evidence type="ECO:0000256" key="3">
    <source>
        <dbReference type="ARBA" id="ARBA00004496"/>
    </source>
</evidence>
<dbReference type="GO" id="GO:0042357">
    <property type="term" value="P:thiamine diphosphate metabolic process"/>
    <property type="evidence" value="ECO:0007669"/>
    <property type="project" value="TreeGrafter"/>
</dbReference>
<dbReference type="InterPro" id="IPR012177">
    <property type="entry name" value="ThTPase_euk"/>
</dbReference>
<dbReference type="GO" id="GO:0050333">
    <property type="term" value="F:thiamine triphosphate phosphatase activity"/>
    <property type="evidence" value="ECO:0007669"/>
    <property type="project" value="UniProtKB-EC"/>
</dbReference>
<comment type="cofactor">
    <cofactor evidence="1">
        <name>Mg(2+)</name>
        <dbReference type="ChEBI" id="CHEBI:18420"/>
    </cofactor>
</comment>
<evidence type="ECO:0000313" key="15">
    <source>
        <dbReference type="EMBL" id="KAG8596155.1"/>
    </source>
</evidence>
<comment type="catalytic activity">
    <reaction evidence="13">
        <text>thiamine triphosphate + H2O = thiamine diphosphate + phosphate + H(+)</text>
        <dbReference type="Rhea" id="RHEA:11744"/>
        <dbReference type="ChEBI" id="CHEBI:15377"/>
        <dbReference type="ChEBI" id="CHEBI:15378"/>
        <dbReference type="ChEBI" id="CHEBI:43474"/>
        <dbReference type="ChEBI" id="CHEBI:58937"/>
        <dbReference type="ChEBI" id="CHEBI:58938"/>
        <dbReference type="EC" id="3.6.1.28"/>
    </reaction>
</comment>
<sequence length="218" mass="24740">MNSEMAPSAQIPASIEVERKFVPGPDVEKKLCTLGAVLLEEVTFRDSYYDSPDLLLTLNDNWLRRRQDSWELKHPPQKGARGLKGAATQYMELTSEDDIICRVSEELGVPCPINIESFGLNEFASFVTRRRRFLLPLAEHSNTKVVVDLDEADFGFAVGEVEVLVKTQEEIESAFQKVEEICRQLGVFRETPVQGKVSTFLQMNRADHFRKLVEAHVI</sequence>
<keyword evidence="10" id="KW-0378">Hydrolase</keyword>
<keyword evidence="9" id="KW-0479">Metal-binding</keyword>
<evidence type="ECO:0000256" key="4">
    <source>
        <dbReference type="ARBA" id="ARBA00008181"/>
    </source>
</evidence>
<evidence type="ECO:0000259" key="14">
    <source>
        <dbReference type="PROSITE" id="PS51707"/>
    </source>
</evidence>
<evidence type="ECO:0000256" key="8">
    <source>
        <dbReference type="ARBA" id="ARBA00022490"/>
    </source>
</evidence>
<accession>A0AAV7DFD6</accession>
<evidence type="ECO:0000256" key="9">
    <source>
        <dbReference type="ARBA" id="ARBA00022723"/>
    </source>
</evidence>
<keyword evidence="8" id="KW-0963">Cytoplasm</keyword>
<evidence type="ECO:0000256" key="11">
    <source>
        <dbReference type="ARBA" id="ARBA00022842"/>
    </source>
</evidence>
<dbReference type="SMART" id="SM01118">
    <property type="entry name" value="CYTH"/>
    <property type="match status" value="1"/>
</dbReference>
<keyword evidence="12" id="KW-0007">Acetylation</keyword>
<dbReference type="InterPro" id="IPR033469">
    <property type="entry name" value="CYTH-like_dom_sf"/>
</dbReference>
<protein>
    <recommendedName>
        <fullName evidence="7">Thiamine-triphosphatase</fullName>
        <ecNumber evidence="6">3.6.1.28</ecNumber>
    </recommendedName>
</protein>
<comment type="similarity">
    <text evidence="4">Belongs to the ThTPase family.</text>
</comment>
<evidence type="ECO:0000256" key="7">
    <source>
        <dbReference type="ARBA" id="ARBA00020088"/>
    </source>
</evidence>
<dbReference type="InterPro" id="IPR023577">
    <property type="entry name" value="CYTH_domain"/>
</dbReference>
<gene>
    <name evidence="15" type="ORF">GDO81_001755</name>
</gene>
<feature type="domain" description="CYTH" evidence="14">
    <location>
        <begin position="14"/>
        <end position="206"/>
    </location>
</feature>
<evidence type="ECO:0000256" key="12">
    <source>
        <dbReference type="ARBA" id="ARBA00022990"/>
    </source>
</evidence>
<comment type="function">
    <text evidence="2">Hydrolase highly specific for thiamine triphosphate (ThTP).</text>
</comment>
<proteinExistence type="inferred from homology"/>
<comment type="subunit">
    <text evidence="5">Monomer.</text>
</comment>
<organism evidence="15 16">
    <name type="scientific">Engystomops pustulosus</name>
    <name type="common">Tungara frog</name>
    <name type="synonym">Physalaemus pustulosus</name>
    <dbReference type="NCBI Taxonomy" id="76066"/>
    <lineage>
        <taxon>Eukaryota</taxon>
        <taxon>Metazoa</taxon>
        <taxon>Chordata</taxon>
        <taxon>Craniata</taxon>
        <taxon>Vertebrata</taxon>
        <taxon>Euteleostomi</taxon>
        <taxon>Amphibia</taxon>
        <taxon>Batrachia</taxon>
        <taxon>Anura</taxon>
        <taxon>Neobatrachia</taxon>
        <taxon>Hyloidea</taxon>
        <taxon>Leptodactylidae</taxon>
        <taxon>Leiuperinae</taxon>
        <taxon>Engystomops</taxon>
    </lineage>
</organism>
<dbReference type="PROSITE" id="PS51707">
    <property type="entry name" value="CYTH"/>
    <property type="match status" value="1"/>
</dbReference>